<protein>
    <submittedName>
        <fullName evidence="1">Uncharacterized protein</fullName>
    </submittedName>
</protein>
<comment type="caution">
    <text evidence="1">The sequence shown here is derived from an EMBL/GenBank/DDBJ whole genome shotgun (WGS) entry which is preliminary data.</text>
</comment>
<feature type="non-terminal residue" evidence="1">
    <location>
        <position position="170"/>
    </location>
</feature>
<evidence type="ECO:0000313" key="1">
    <source>
        <dbReference type="EMBL" id="GAG07917.1"/>
    </source>
</evidence>
<name>X0V995_9ZZZZ</name>
<gene>
    <name evidence="1" type="ORF">S01H1_36858</name>
</gene>
<proteinExistence type="predicted"/>
<sequence>MVFKVNDRVKETTTTTGTGAVALGGTSVGFDTFATGIGNNNTTYYTIAHQTADEWEVGLGTLDGTSANLTRTAVFTNSNGDTNPVTFSAGTKDVFVTYPASKTMEETLTTQGDILYASSANTPARLAKGTANQVLAINAGATAPEWVTPTTGDITDVVAGTGLSGGGSSG</sequence>
<accession>X0V995</accession>
<dbReference type="EMBL" id="BARS01023127">
    <property type="protein sequence ID" value="GAG07917.1"/>
    <property type="molecule type" value="Genomic_DNA"/>
</dbReference>
<organism evidence="1">
    <name type="scientific">marine sediment metagenome</name>
    <dbReference type="NCBI Taxonomy" id="412755"/>
    <lineage>
        <taxon>unclassified sequences</taxon>
        <taxon>metagenomes</taxon>
        <taxon>ecological metagenomes</taxon>
    </lineage>
</organism>
<dbReference type="AlphaFoldDB" id="X0V995"/>
<reference evidence="1" key="1">
    <citation type="journal article" date="2014" name="Front. Microbiol.">
        <title>High frequency of phylogenetically diverse reductive dehalogenase-homologous genes in deep subseafloor sedimentary metagenomes.</title>
        <authorList>
            <person name="Kawai M."/>
            <person name="Futagami T."/>
            <person name="Toyoda A."/>
            <person name="Takaki Y."/>
            <person name="Nishi S."/>
            <person name="Hori S."/>
            <person name="Arai W."/>
            <person name="Tsubouchi T."/>
            <person name="Morono Y."/>
            <person name="Uchiyama I."/>
            <person name="Ito T."/>
            <person name="Fujiyama A."/>
            <person name="Inagaki F."/>
            <person name="Takami H."/>
        </authorList>
    </citation>
    <scope>NUCLEOTIDE SEQUENCE</scope>
    <source>
        <strain evidence="1">Expedition CK06-06</strain>
    </source>
</reference>